<dbReference type="InterPro" id="IPR011050">
    <property type="entry name" value="Pectin_lyase_fold/virulence"/>
</dbReference>
<feature type="compositionally biased region" description="Low complexity" evidence="1">
    <location>
        <begin position="171"/>
        <end position="184"/>
    </location>
</feature>
<feature type="domain" description="Periplasmic copper-binding protein NosD beta helix" evidence="2">
    <location>
        <begin position="488"/>
        <end position="675"/>
    </location>
</feature>
<dbReference type="SMART" id="SM00710">
    <property type="entry name" value="PbH1"/>
    <property type="match status" value="10"/>
</dbReference>
<feature type="compositionally biased region" description="Low complexity" evidence="1">
    <location>
        <begin position="52"/>
        <end position="80"/>
    </location>
</feature>
<feature type="region of interest" description="Disordered" evidence="1">
    <location>
        <begin position="665"/>
        <end position="691"/>
    </location>
</feature>
<dbReference type="RefSeq" id="XP_642690.1">
    <property type="nucleotide sequence ID" value="XM_637598.1"/>
</dbReference>
<dbReference type="InterPro" id="IPR007742">
    <property type="entry name" value="NosD_dom"/>
</dbReference>
<dbReference type="dictyBase" id="DDB_G0277309">
    <property type="gene designation" value="cnrJ"/>
</dbReference>
<proteinExistence type="predicted"/>
<evidence type="ECO:0000259" key="2">
    <source>
        <dbReference type="Pfam" id="PF05048"/>
    </source>
</evidence>
<dbReference type="InterPro" id="IPR012334">
    <property type="entry name" value="Pectin_lyas_fold"/>
</dbReference>
<feature type="compositionally biased region" description="Low complexity" evidence="1">
    <location>
        <begin position="103"/>
        <end position="118"/>
    </location>
</feature>
<dbReference type="InParanoid" id="Q86K88"/>
<dbReference type="HOGENOM" id="CLU_398727_0_0_1"/>
<organism evidence="3 4">
    <name type="scientific">Dictyostelium discoideum</name>
    <name type="common">Social amoeba</name>
    <dbReference type="NCBI Taxonomy" id="44689"/>
    <lineage>
        <taxon>Eukaryota</taxon>
        <taxon>Amoebozoa</taxon>
        <taxon>Evosea</taxon>
        <taxon>Eumycetozoa</taxon>
        <taxon>Dictyostelia</taxon>
        <taxon>Dictyosteliales</taxon>
        <taxon>Dictyosteliaceae</taxon>
        <taxon>Dictyostelium</taxon>
    </lineage>
</organism>
<dbReference type="GlyGen" id="Q86K88">
    <property type="glycosylation" value="1 site"/>
</dbReference>
<dbReference type="OMA" id="DGICFFG"/>
<evidence type="ECO:0000256" key="1">
    <source>
        <dbReference type="SAM" id="MobiDB-lite"/>
    </source>
</evidence>
<dbReference type="AlphaFoldDB" id="Q86K88"/>
<feature type="compositionally biased region" description="Polar residues" evidence="1">
    <location>
        <begin position="20"/>
        <end position="43"/>
    </location>
</feature>
<protein>
    <submittedName>
        <fullName evidence="3">Carbohydrate-binding domain-containing protein</fullName>
    </submittedName>
</protein>
<dbReference type="Pfam" id="PF05048">
    <property type="entry name" value="NosD"/>
    <property type="match status" value="1"/>
</dbReference>
<feature type="region of interest" description="Disordered" evidence="1">
    <location>
        <begin position="19"/>
        <end position="229"/>
    </location>
</feature>
<evidence type="ECO:0000313" key="4">
    <source>
        <dbReference type="Proteomes" id="UP000002195"/>
    </source>
</evidence>
<feature type="compositionally biased region" description="Low complexity" evidence="1">
    <location>
        <begin position="209"/>
        <end position="223"/>
    </location>
</feature>
<dbReference type="SUPFAM" id="SSF51126">
    <property type="entry name" value="Pectin lyase-like"/>
    <property type="match status" value="2"/>
</dbReference>
<dbReference type="PaxDb" id="44689-DDB0229878"/>
<dbReference type="GeneID" id="8620879"/>
<feature type="compositionally biased region" description="Polar residues" evidence="1">
    <location>
        <begin position="87"/>
        <end position="102"/>
    </location>
</feature>
<comment type="caution">
    <text evidence="3">The sequence shown here is derived from an EMBL/GenBank/DDBJ whole genome shotgun (WGS) entry which is preliminary data.</text>
</comment>
<name>Q86K88_DICDI</name>
<dbReference type="STRING" id="44689.Q86K88"/>
<dbReference type="EMBL" id="AAFI02000019">
    <property type="protein sequence ID" value="EAL68841.1"/>
    <property type="molecule type" value="Genomic_DNA"/>
</dbReference>
<reference evidence="3 4" key="1">
    <citation type="journal article" date="2005" name="Nature">
        <title>The genome of the social amoeba Dictyostelium discoideum.</title>
        <authorList>
            <consortium name="The Dictyostelium discoideum Sequencing Consortium"/>
            <person name="Eichinger L."/>
            <person name="Pachebat J.A."/>
            <person name="Glockner G."/>
            <person name="Rajandream M.A."/>
            <person name="Sucgang R."/>
            <person name="Berriman M."/>
            <person name="Song J."/>
            <person name="Olsen R."/>
            <person name="Szafranski K."/>
            <person name="Xu Q."/>
            <person name="Tunggal B."/>
            <person name="Kummerfeld S."/>
            <person name="Madera M."/>
            <person name="Konfortov B.A."/>
            <person name="Rivero F."/>
            <person name="Bankier A.T."/>
            <person name="Lehmann R."/>
            <person name="Hamlin N."/>
            <person name="Davies R."/>
            <person name="Gaudet P."/>
            <person name="Fey P."/>
            <person name="Pilcher K."/>
            <person name="Chen G."/>
            <person name="Saunders D."/>
            <person name="Sodergren E."/>
            <person name="Davis P."/>
            <person name="Kerhornou A."/>
            <person name="Nie X."/>
            <person name="Hall N."/>
            <person name="Anjard C."/>
            <person name="Hemphill L."/>
            <person name="Bason N."/>
            <person name="Farbrother P."/>
            <person name="Desany B."/>
            <person name="Just E."/>
            <person name="Morio T."/>
            <person name="Rost R."/>
            <person name="Churcher C."/>
            <person name="Cooper J."/>
            <person name="Haydock S."/>
            <person name="van Driessche N."/>
            <person name="Cronin A."/>
            <person name="Goodhead I."/>
            <person name="Muzny D."/>
            <person name="Mourier T."/>
            <person name="Pain A."/>
            <person name="Lu M."/>
            <person name="Harper D."/>
            <person name="Lindsay R."/>
            <person name="Hauser H."/>
            <person name="James K."/>
            <person name="Quiles M."/>
            <person name="Madan Babu M."/>
            <person name="Saito T."/>
            <person name="Buchrieser C."/>
            <person name="Wardroper A."/>
            <person name="Felder M."/>
            <person name="Thangavelu M."/>
            <person name="Johnson D."/>
            <person name="Knights A."/>
            <person name="Loulseged H."/>
            <person name="Mungall K."/>
            <person name="Oliver K."/>
            <person name="Price C."/>
            <person name="Quail M.A."/>
            <person name="Urushihara H."/>
            <person name="Hernandez J."/>
            <person name="Rabbinowitsch E."/>
            <person name="Steffen D."/>
            <person name="Sanders M."/>
            <person name="Ma J."/>
            <person name="Kohara Y."/>
            <person name="Sharp S."/>
            <person name="Simmonds M."/>
            <person name="Spiegler S."/>
            <person name="Tivey A."/>
            <person name="Sugano S."/>
            <person name="White B."/>
            <person name="Walker D."/>
            <person name="Woodward J."/>
            <person name="Winckler T."/>
            <person name="Tanaka Y."/>
            <person name="Shaulsky G."/>
            <person name="Schleicher M."/>
            <person name="Weinstock G."/>
            <person name="Rosenthal A."/>
            <person name="Cox E.C."/>
            <person name="Chisholm R.L."/>
            <person name="Gibbs R."/>
            <person name="Loomis W.F."/>
            <person name="Platzer M."/>
            <person name="Kay R.R."/>
            <person name="Williams J."/>
            <person name="Dear P.H."/>
            <person name="Noegel A.A."/>
            <person name="Barrell B."/>
            <person name="Kuspa A."/>
        </authorList>
    </citation>
    <scope>NUCLEOTIDE SEQUENCE [LARGE SCALE GENOMIC DNA]</scope>
    <source>
        <strain evidence="3 4">AX4</strain>
    </source>
</reference>
<accession>Q550C6</accession>
<sequence length="691" mass="76013">MSMKKFMNKISNMFDDYSHQSKQLPSHHQIPQNQQSMNYNSPNPGVYNIPNQQHPQYQQQQQQHHQQQQQQQQYQYQNQSQPPPYGNSYQNMNKNSPQPGVYNNNNSNSPKQQQQQFCYPPPPPTSSHSQQFTNYSNHQGLPLPPPPLSPPINNITNNYHNYHHHHHHYDNNNNNNNNGNYQINPSQPISPLQQTNKLSPTITGSGSISRYSPPNSRNSNNNYQQPKQAVNPIPGAYGDGIHDDTQAVLNYFNTFPTNVINIPPGNYLITAPLIIKKNNIQLMGSPNVKFLTNFPIWLTPPLSEGFINTEEYVFVLTGDNIVLDSINCSCITAGSLSSSFLYLCGNGFIMRNCIIDNFNQGVVFGILNDCSGKIPPGSHFTNIKITANQITNVMGIAGGSICYGDGISFFGCSNVVISNNFVSAKDGFTPRNGINSGPEGFLPSTNVQVINNTIRGDWDYSLTTEGGNQCTVSNNDIQGSCICGIIERGTGIKVSNNTIHIIGREKEGQTEPTGIQFYGVDNGEISNNSIMGSAKYAILIKPSHESGGASNSVVENNTIDGEFYNCIFMSNANQAKIHGNVVMGKSDVDSCVGLQVWYSNGLDIQGNNIDLPSGTACICSGAKNVNVLSNTMMTSRAGFYICQGSDDICIENNDLIGVTQTKFDQSSDNKSVTTSQNYGLDYNPPSNNYNN</sequence>
<evidence type="ECO:0000313" key="3">
    <source>
        <dbReference type="EMBL" id="EAL68841.1"/>
    </source>
</evidence>
<dbReference type="FunCoup" id="Q86K88">
    <property type="interactions" value="1"/>
</dbReference>
<dbReference type="Gene3D" id="2.160.20.10">
    <property type="entry name" value="Single-stranded right-handed beta-helix, Pectin lyase-like"/>
    <property type="match status" value="2"/>
</dbReference>
<dbReference type="InterPro" id="IPR006626">
    <property type="entry name" value="PbH1"/>
</dbReference>
<accession>Q86K88</accession>
<dbReference type="VEuPathDB" id="AmoebaDB:DDB_G0277309"/>
<dbReference type="PhylomeDB" id="Q86K88"/>
<feature type="compositionally biased region" description="Polar residues" evidence="1">
    <location>
        <begin position="185"/>
        <end position="208"/>
    </location>
</feature>
<dbReference type="eggNOG" id="ENOG502R96X">
    <property type="taxonomic scope" value="Eukaryota"/>
</dbReference>
<dbReference type="Proteomes" id="UP000002195">
    <property type="component" value="Unassembled WGS sequence"/>
</dbReference>
<dbReference type="SMR" id="Q86K88"/>
<keyword evidence="4" id="KW-1185">Reference proteome</keyword>
<feature type="compositionally biased region" description="Low complexity" evidence="1">
    <location>
        <begin position="151"/>
        <end position="160"/>
    </location>
</feature>
<gene>
    <name evidence="3" type="primary">cnrJ</name>
    <name evidence="3" type="ORF">DDB_G0277309</name>
</gene>
<dbReference type="KEGG" id="ddi:DDB_G0277309"/>